<dbReference type="InterPro" id="IPR050270">
    <property type="entry name" value="DegV_domain_contain"/>
</dbReference>
<accession>A0ABY4PI11</accession>
<dbReference type="Pfam" id="PF02645">
    <property type="entry name" value="DegV"/>
    <property type="match status" value="1"/>
</dbReference>
<dbReference type="EMBL" id="CP093362">
    <property type="protein sequence ID" value="UQS85409.1"/>
    <property type="molecule type" value="Genomic_DNA"/>
</dbReference>
<dbReference type="Gene3D" id="3.30.1180.10">
    <property type="match status" value="1"/>
</dbReference>
<reference evidence="2 3" key="1">
    <citation type="journal article" date="2022" name="Int. J. Syst. Evol. Microbiol.">
        <title>Apilactobacillus apisilvae sp. nov., Nicolia spurrieriana gen. nov. sp. nov., Bombilactobacillus folatiphilus sp. nov. and Bombilactobacillus thymidiniphilus sp. nov., four new lactic acid bacterial isolates from stingless bees Tetragonula carbonaria and Austroplebeia australis.</title>
        <authorList>
            <person name="Oliphant S.A."/>
            <person name="Watson-Haigh N.S."/>
            <person name="Sumby K.M."/>
            <person name="Gardner J."/>
            <person name="Groom S."/>
            <person name="Jiranek V."/>
        </authorList>
    </citation>
    <scope>NUCLEOTIDE SEQUENCE [LARGE SCALE GENOMIC DNA]</scope>
    <source>
        <strain evidence="2 3">SG5_A10</strain>
    </source>
</reference>
<evidence type="ECO:0000313" key="2">
    <source>
        <dbReference type="EMBL" id="UQS85409.1"/>
    </source>
</evidence>
<proteinExistence type="predicted"/>
<dbReference type="InterPro" id="IPR003797">
    <property type="entry name" value="DegV"/>
</dbReference>
<name>A0ABY4PI11_9LACO</name>
<keyword evidence="1" id="KW-0446">Lipid-binding</keyword>
<evidence type="ECO:0000313" key="3">
    <source>
        <dbReference type="Proteomes" id="UP000831859"/>
    </source>
</evidence>
<dbReference type="InterPro" id="IPR043168">
    <property type="entry name" value="DegV_C"/>
</dbReference>
<dbReference type="PROSITE" id="PS51482">
    <property type="entry name" value="DEGV"/>
    <property type="match status" value="1"/>
</dbReference>
<dbReference type="PANTHER" id="PTHR33434:SF8">
    <property type="entry name" value="DEGV DOMAIN-CONTAINING PROTEIN SPR1019"/>
    <property type="match status" value="1"/>
</dbReference>
<dbReference type="SUPFAM" id="SSF82549">
    <property type="entry name" value="DAK1/DegV-like"/>
    <property type="match status" value="1"/>
</dbReference>
<dbReference type="RefSeq" id="WP_249511382.1">
    <property type="nucleotide sequence ID" value="NZ_CP093362.1"/>
</dbReference>
<keyword evidence="3" id="KW-1185">Reference proteome</keyword>
<sequence>MSKIKIVTDSTAGLTDEEIVKYDINIVPLSVMIDGTVYTERETITNEEFYEKMKNTNSLPKTSQPPLGKFIDMFDKLGSDGSEVLSINLDSELSGTYKTACEAARLSKANVKVIDSLTTDRALAFQVIKAAQLSLDGENDIDKIINNINKVRDNTKLYMGIINLDNIVKGGRLRPWAGAITNLLNIKIAIQLINGKININSKGRGIKSIHNYFKKHVYPEMSQTLKDNSINSIGISYVGETEFIDQIRDEIHEICPDVKIVMRETVPIIATYGGLGAFALMYYSE</sequence>
<evidence type="ECO:0000256" key="1">
    <source>
        <dbReference type="ARBA" id="ARBA00023121"/>
    </source>
</evidence>
<gene>
    <name evidence="2" type="ORF">MOO46_02155</name>
</gene>
<dbReference type="PANTHER" id="PTHR33434">
    <property type="entry name" value="DEGV DOMAIN-CONTAINING PROTEIN DR_1986-RELATED"/>
    <property type="match status" value="1"/>
</dbReference>
<organism evidence="2 3">
    <name type="scientific">Apilactobacillus apisilvae</name>
    <dbReference type="NCBI Taxonomy" id="2923364"/>
    <lineage>
        <taxon>Bacteria</taxon>
        <taxon>Bacillati</taxon>
        <taxon>Bacillota</taxon>
        <taxon>Bacilli</taxon>
        <taxon>Lactobacillales</taxon>
        <taxon>Lactobacillaceae</taxon>
        <taxon>Apilactobacillus</taxon>
    </lineage>
</organism>
<dbReference type="NCBIfam" id="TIGR00762">
    <property type="entry name" value="DegV"/>
    <property type="match status" value="1"/>
</dbReference>
<protein>
    <submittedName>
        <fullName evidence="2">DegV family protein</fullName>
    </submittedName>
</protein>
<dbReference type="Gene3D" id="3.40.50.10170">
    <property type="match status" value="1"/>
</dbReference>
<dbReference type="Proteomes" id="UP000831859">
    <property type="component" value="Chromosome"/>
</dbReference>